<dbReference type="Proteomes" id="UP000267019">
    <property type="component" value="Unassembled WGS sequence"/>
</dbReference>
<accession>A0A660L624</accession>
<protein>
    <submittedName>
        <fullName evidence="2">Uncharacterized protein</fullName>
    </submittedName>
</protein>
<organism evidence="2 3">
    <name type="scientific">Brockia lithotrophica</name>
    <dbReference type="NCBI Taxonomy" id="933949"/>
    <lineage>
        <taxon>Bacteria</taxon>
        <taxon>Bacillati</taxon>
        <taxon>Bacillota</taxon>
        <taxon>Bacilli</taxon>
        <taxon>Bacillales</taxon>
        <taxon>Bacillales Family X. Incertae Sedis</taxon>
        <taxon>Brockia</taxon>
    </lineage>
</organism>
<comment type="caution">
    <text evidence="2">The sequence shown here is derived from an EMBL/GenBank/DDBJ whole genome shotgun (WGS) entry which is preliminary data.</text>
</comment>
<keyword evidence="3" id="KW-1185">Reference proteome</keyword>
<name>A0A660L624_9BACL</name>
<evidence type="ECO:0000313" key="3">
    <source>
        <dbReference type="Proteomes" id="UP000267019"/>
    </source>
</evidence>
<dbReference type="RefSeq" id="WP_147401972.1">
    <property type="nucleotide sequence ID" value="NZ_RBIJ01000001.1"/>
</dbReference>
<dbReference type="OrthoDB" id="9799173at2"/>
<keyword evidence="1" id="KW-0812">Transmembrane</keyword>
<sequence>MPRVRDVAAYILKKKGPLPKGRLTAILLLAQGWALAWWGSPLFRERISRMGGEWEISGLCDECSADDWIHDLPDASWERLTLDERQMLDAVVEWRDNNPDAEDELLQDIMEDVTFPSFTERDAISERSASEGMVLAMLTTHTMGSSFRTLRRFPFQELPLDALRRRFEEKLAELLSRGCSSSGLFYLMCLLSRHRMHTDDFSEIRLWQEMNPIGREMW</sequence>
<evidence type="ECO:0000313" key="2">
    <source>
        <dbReference type="EMBL" id="RKQ88878.1"/>
    </source>
</evidence>
<dbReference type="EMBL" id="RBIJ01000001">
    <property type="protein sequence ID" value="RKQ88878.1"/>
    <property type="molecule type" value="Genomic_DNA"/>
</dbReference>
<evidence type="ECO:0000256" key="1">
    <source>
        <dbReference type="SAM" id="Phobius"/>
    </source>
</evidence>
<dbReference type="AlphaFoldDB" id="A0A660L624"/>
<keyword evidence="1" id="KW-0472">Membrane</keyword>
<feature type="transmembrane region" description="Helical" evidence="1">
    <location>
        <begin position="21"/>
        <end position="40"/>
    </location>
</feature>
<gene>
    <name evidence="2" type="ORF">C7438_0527</name>
</gene>
<keyword evidence="1" id="KW-1133">Transmembrane helix</keyword>
<proteinExistence type="predicted"/>
<reference evidence="2 3" key="1">
    <citation type="submission" date="2018-10" db="EMBL/GenBank/DDBJ databases">
        <title>Genomic Encyclopedia of Type Strains, Phase IV (KMG-IV): sequencing the most valuable type-strain genomes for metagenomic binning, comparative biology and taxonomic classification.</title>
        <authorList>
            <person name="Goeker M."/>
        </authorList>
    </citation>
    <scope>NUCLEOTIDE SEQUENCE [LARGE SCALE GENOMIC DNA]</scope>
    <source>
        <strain evidence="2 3">DSM 22653</strain>
    </source>
</reference>